<dbReference type="GO" id="GO:0008284">
    <property type="term" value="P:positive regulation of cell population proliferation"/>
    <property type="evidence" value="ECO:0007669"/>
    <property type="project" value="InterPro"/>
</dbReference>
<dbReference type="GeneID" id="113833721"/>
<keyword evidence="4" id="KW-1185">Reference proteome</keyword>
<dbReference type="PANTHER" id="PTHR14224">
    <property type="entry name" value="SIMILAR TO PREFERENTIALLY EXPRESSED ANTIGEN IN MELANOMA-LIKE 3"/>
    <property type="match status" value="1"/>
</dbReference>
<organism evidence="4 5">
    <name type="scientific">Cricetulus griseus</name>
    <name type="common">Chinese hamster</name>
    <name type="synonym">Cricetulus barabensis griseus</name>
    <dbReference type="NCBI Taxonomy" id="10029"/>
    <lineage>
        <taxon>Eukaryota</taxon>
        <taxon>Metazoa</taxon>
        <taxon>Chordata</taxon>
        <taxon>Craniata</taxon>
        <taxon>Vertebrata</taxon>
        <taxon>Euteleostomi</taxon>
        <taxon>Mammalia</taxon>
        <taxon>Eutheria</taxon>
        <taxon>Euarchontoglires</taxon>
        <taxon>Glires</taxon>
        <taxon>Rodentia</taxon>
        <taxon>Myomorpha</taxon>
        <taxon>Muroidea</taxon>
        <taxon>Cricetidae</taxon>
        <taxon>Cricetinae</taxon>
        <taxon>Cricetulus</taxon>
    </lineage>
</organism>
<comment type="similarity">
    <text evidence="1">Belongs to the PRAME family.</text>
</comment>
<evidence type="ECO:0000256" key="2">
    <source>
        <dbReference type="ARBA" id="ARBA00022614"/>
    </source>
</evidence>
<proteinExistence type="inferred from homology"/>
<dbReference type="SUPFAM" id="SSF52047">
    <property type="entry name" value="RNI-like"/>
    <property type="match status" value="1"/>
</dbReference>
<evidence type="ECO:0000313" key="5">
    <source>
        <dbReference type="RefSeq" id="XP_035297076.1"/>
    </source>
</evidence>
<dbReference type="Proteomes" id="UP001108280">
    <property type="component" value="Chromosome 2"/>
</dbReference>
<dbReference type="InterPro" id="IPR026271">
    <property type="entry name" value="PRAME"/>
</dbReference>
<dbReference type="GO" id="GO:0043066">
    <property type="term" value="P:negative regulation of apoptotic process"/>
    <property type="evidence" value="ECO:0007669"/>
    <property type="project" value="InterPro"/>
</dbReference>
<reference evidence="5" key="3">
    <citation type="submission" date="2025-08" db="UniProtKB">
        <authorList>
            <consortium name="RefSeq"/>
        </authorList>
    </citation>
    <scope>IDENTIFICATION</scope>
    <source>
        <strain evidence="5">17A/GY</strain>
        <tissue evidence="5">Liver</tissue>
    </source>
</reference>
<reference evidence="4" key="2">
    <citation type="journal article" date="2020" name="Biotechnol. Bioeng.">
        <title>Chromosome-scale scaffolds for the Chinese hamster reference genome assembly to facilitate the study of the CHO epigenome.</title>
        <authorList>
            <person name="Hilliard W."/>
            <person name="MacDonald M."/>
            <person name="Lee K.H."/>
        </authorList>
    </citation>
    <scope>NUCLEOTIDE SEQUENCE [LARGE SCALE GENOMIC DNA]</scope>
    <source>
        <strain evidence="4">17A/GY</strain>
    </source>
</reference>
<dbReference type="GO" id="GO:0045892">
    <property type="term" value="P:negative regulation of DNA-templated transcription"/>
    <property type="evidence" value="ECO:0007669"/>
    <property type="project" value="InterPro"/>
</dbReference>
<sequence>MSFKEPLTLLQLAVQSLIRNETLANSTLQDLPNDLFPPLLKEANTQRKANFIKILVAEWPYSHLPVGWLINNPTLETHQAMLDGVDTWLRRRFCPRGQKLQVVDLRNVPVQKGHSLSTLKHRLKVVTELCLPLDHYQAQLLEWVEERRPSLQLCCVKLKVGTLPFHSVKNVFKILQPELIEELELNTVGSLSTLAKFVPTLRRMRNLQKMVLMRAFQGRTATAGEEKHVTSVISLFSKLSCLQHLTIQDVYFLNDHMNQLLRCLKTPLECLSISLCKFSQSDLDSFARWSHSGLKHLYLRGVILRDLDFISLRIFLESVADTLQTLKIKDCGMQDADVRILLPALSQFSQLTIINLIDNDFSTDTLKELLRHTANLRQLTKERYPAPKEVYDHYGYTQVEEFSQLCAELKDTLISIREFKSLHFKSTACYDCGKRYIYELDTILCECSL</sequence>
<dbReference type="GO" id="GO:0005737">
    <property type="term" value="C:cytoplasm"/>
    <property type="evidence" value="ECO:0007669"/>
    <property type="project" value="TreeGrafter"/>
</dbReference>
<dbReference type="InterPro" id="IPR050694">
    <property type="entry name" value="LRRC14/PRAME"/>
</dbReference>
<reference evidence="4" key="1">
    <citation type="journal article" date="2018" name="Biotechnol. Bioeng.">
        <title>A reference genome of the Chinese hamster based on a hybrid assembly strategy.</title>
        <authorList>
            <person name="Rupp O."/>
            <person name="MacDonald M.L."/>
            <person name="Li S."/>
            <person name="Dhiman H."/>
            <person name="Polson S."/>
            <person name="Griep S."/>
            <person name="Heffner K."/>
            <person name="Hernandez I."/>
            <person name="Brinkrolf K."/>
            <person name="Jadhav V."/>
            <person name="Samoudi M."/>
            <person name="Hao H."/>
            <person name="Kingham B."/>
            <person name="Goesmann A."/>
            <person name="Betenbaugh M.J."/>
            <person name="Lewis N.E."/>
            <person name="Borth N."/>
            <person name="Lee K.H."/>
        </authorList>
    </citation>
    <scope>NUCLEOTIDE SEQUENCE [LARGE SCALE GENOMIC DNA]</scope>
    <source>
        <strain evidence="4">17A/GY</strain>
    </source>
</reference>
<dbReference type="PANTHER" id="PTHR14224:SF17">
    <property type="entry name" value="PRAME LIKE 14-RELATED"/>
    <property type="match status" value="1"/>
</dbReference>
<evidence type="ECO:0000256" key="1">
    <source>
        <dbReference type="ARBA" id="ARBA00009608"/>
    </source>
</evidence>
<protein>
    <submittedName>
        <fullName evidence="5">Preferentially expressed antigen in melanoma-like protein 7</fullName>
    </submittedName>
</protein>
<dbReference type="GO" id="GO:0045596">
    <property type="term" value="P:negative regulation of cell differentiation"/>
    <property type="evidence" value="ECO:0007669"/>
    <property type="project" value="InterPro"/>
</dbReference>
<gene>
    <name evidence="5" type="primary">LOC113833721</name>
</gene>
<keyword evidence="3" id="KW-0677">Repeat</keyword>
<evidence type="ECO:0000256" key="3">
    <source>
        <dbReference type="ARBA" id="ARBA00022737"/>
    </source>
</evidence>
<keyword evidence="2" id="KW-0433">Leucine-rich repeat</keyword>
<dbReference type="Gene3D" id="3.80.10.10">
    <property type="entry name" value="Ribonuclease Inhibitor"/>
    <property type="match status" value="1"/>
</dbReference>
<name>A0A9J7K2K8_CRIGR</name>
<dbReference type="KEGG" id="cge:113833721"/>
<accession>A0A9J7K2K8</accession>
<dbReference type="OrthoDB" id="9603336at2759"/>
<dbReference type="FunFam" id="3.80.10.10:FF:000079">
    <property type="entry name" value="PRAME family member 18"/>
    <property type="match status" value="1"/>
</dbReference>
<dbReference type="AlphaFoldDB" id="A0A9J7K2K8"/>
<dbReference type="PIRSF" id="PIRSF038286">
    <property type="entry name" value="PRAME"/>
    <property type="match status" value="1"/>
</dbReference>
<dbReference type="RefSeq" id="XP_035297076.1">
    <property type="nucleotide sequence ID" value="XM_035441185.1"/>
</dbReference>
<evidence type="ECO:0000313" key="4">
    <source>
        <dbReference type="Proteomes" id="UP001108280"/>
    </source>
</evidence>
<dbReference type="InterPro" id="IPR032675">
    <property type="entry name" value="LRR_dom_sf"/>
</dbReference>